<protein>
    <submittedName>
        <fullName evidence="3">DUF1206 domain-containing protein</fullName>
    </submittedName>
</protein>
<evidence type="ECO:0000313" key="3">
    <source>
        <dbReference type="EMBL" id="MDL2080835.1"/>
    </source>
</evidence>
<gene>
    <name evidence="3" type="ORF">QNN03_30770</name>
</gene>
<proteinExistence type="predicted"/>
<feature type="transmembrane region" description="Helical" evidence="1">
    <location>
        <begin position="21"/>
        <end position="45"/>
    </location>
</feature>
<comment type="caution">
    <text evidence="3">The sequence shown here is derived from an EMBL/GenBank/DDBJ whole genome shotgun (WGS) entry which is preliminary data.</text>
</comment>
<name>A0ABT7J7I3_9ACTN</name>
<dbReference type="EMBL" id="JASJUS010000038">
    <property type="protein sequence ID" value="MDL2080835.1"/>
    <property type="molecule type" value="Genomic_DNA"/>
</dbReference>
<evidence type="ECO:0000313" key="4">
    <source>
        <dbReference type="Proteomes" id="UP001241926"/>
    </source>
</evidence>
<feature type="transmembrane region" description="Helical" evidence="1">
    <location>
        <begin position="194"/>
        <end position="218"/>
    </location>
</feature>
<keyword evidence="1" id="KW-0472">Membrane</keyword>
<feature type="domain" description="DUF1206" evidence="2">
    <location>
        <begin position="202"/>
        <end position="270"/>
    </location>
</feature>
<feature type="domain" description="DUF1206" evidence="2">
    <location>
        <begin position="108"/>
        <end position="176"/>
    </location>
</feature>
<feature type="domain" description="DUF1206" evidence="2">
    <location>
        <begin position="24"/>
        <end position="91"/>
    </location>
</feature>
<reference evidence="3 4" key="1">
    <citation type="submission" date="2023-05" db="EMBL/GenBank/DDBJ databases">
        <title>Streptomyces fuscus sp. nov., a brown-black pigment producing actinomyces isolated from dry sand of Sea duck farm.</title>
        <authorList>
            <person name="Xie J."/>
            <person name="Shen N."/>
        </authorList>
    </citation>
    <scope>NUCLEOTIDE SEQUENCE [LARGE SCALE GENOMIC DNA]</scope>
    <source>
        <strain evidence="3 4">GXMU-J15</strain>
    </source>
</reference>
<dbReference type="InterPro" id="IPR009597">
    <property type="entry name" value="DUF1206"/>
</dbReference>
<keyword evidence="1" id="KW-1133">Transmembrane helix</keyword>
<feature type="transmembrane region" description="Helical" evidence="1">
    <location>
        <begin position="247"/>
        <end position="268"/>
    </location>
</feature>
<feature type="transmembrane region" description="Helical" evidence="1">
    <location>
        <begin position="65"/>
        <end position="84"/>
    </location>
</feature>
<dbReference type="Proteomes" id="UP001241926">
    <property type="component" value="Unassembled WGS sequence"/>
</dbReference>
<evidence type="ECO:0000259" key="2">
    <source>
        <dbReference type="Pfam" id="PF06724"/>
    </source>
</evidence>
<keyword evidence="1" id="KW-0812">Transmembrane</keyword>
<dbReference type="Pfam" id="PF06724">
    <property type="entry name" value="DUF1206"/>
    <property type="match status" value="3"/>
</dbReference>
<feature type="transmembrane region" description="Helical" evidence="1">
    <location>
        <begin position="153"/>
        <end position="174"/>
    </location>
</feature>
<sequence>MAGPGRTPAQPKAAAPATEAAARAGLAAQGVIYLLVGLLALQVAFGRREAQADQQGALATLSDQPFGAVLLWALGIGLVGMALWRLSEAVFGGAGPDGRKPHMRLLALGRCLFYSYVAYSVLRFTVSGDGGGSGDEKSRDATATALDLPAGRWLVAVGGAVIVVAGVWIGVQAVRRTYRETLKTGEMSPAGRRLADVTGIGGGVTRGLLFAAIGTFAVQAAVKHRSDEAKGLDDTLRTFADTALGPWLLAVVALGLVLFGVFSFVLAARRRV</sequence>
<feature type="transmembrane region" description="Helical" evidence="1">
    <location>
        <begin position="105"/>
        <end position="122"/>
    </location>
</feature>
<keyword evidence="4" id="KW-1185">Reference proteome</keyword>
<organism evidence="3 4">
    <name type="scientific">Streptomyces fuscus</name>
    <dbReference type="NCBI Taxonomy" id="3048495"/>
    <lineage>
        <taxon>Bacteria</taxon>
        <taxon>Bacillati</taxon>
        <taxon>Actinomycetota</taxon>
        <taxon>Actinomycetes</taxon>
        <taxon>Kitasatosporales</taxon>
        <taxon>Streptomycetaceae</taxon>
        <taxon>Streptomyces</taxon>
    </lineage>
</organism>
<evidence type="ECO:0000256" key="1">
    <source>
        <dbReference type="SAM" id="Phobius"/>
    </source>
</evidence>
<accession>A0ABT7J7I3</accession>